<evidence type="ECO:0000256" key="2">
    <source>
        <dbReference type="ARBA" id="ARBA00022980"/>
    </source>
</evidence>
<dbReference type="CTD" id="9801"/>
<dbReference type="InterPro" id="IPR001857">
    <property type="entry name" value="Ribosomal_bL19"/>
</dbReference>
<feature type="region of interest" description="Disordered" evidence="6">
    <location>
        <begin position="266"/>
        <end position="286"/>
    </location>
</feature>
<dbReference type="Gene3D" id="2.30.30.790">
    <property type="match status" value="1"/>
</dbReference>
<organism evidence="7 8">
    <name type="scientific">Varroa destructor</name>
    <name type="common">Honeybee mite</name>
    <dbReference type="NCBI Taxonomy" id="109461"/>
    <lineage>
        <taxon>Eukaryota</taxon>
        <taxon>Metazoa</taxon>
        <taxon>Ecdysozoa</taxon>
        <taxon>Arthropoda</taxon>
        <taxon>Chelicerata</taxon>
        <taxon>Arachnida</taxon>
        <taxon>Acari</taxon>
        <taxon>Parasitiformes</taxon>
        <taxon>Mesostigmata</taxon>
        <taxon>Gamasina</taxon>
        <taxon>Dermanyssoidea</taxon>
        <taxon>Varroidae</taxon>
        <taxon>Varroa</taxon>
    </lineage>
</organism>
<evidence type="ECO:0000313" key="8">
    <source>
        <dbReference type="Proteomes" id="UP000594260"/>
    </source>
</evidence>
<dbReference type="EnsemblMetazoa" id="XM_022799565">
    <property type="protein sequence ID" value="XP_022655300"/>
    <property type="gene ID" value="LOC111247956"/>
</dbReference>
<evidence type="ECO:0000256" key="4">
    <source>
        <dbReference type="ARBA" id="ARBA00035288"/>
    </source>
</evidence>
<dbReference type="Proteomes" id="UP000594260">
    <property type="component" value="Unplaced"/>
</dbReference>
<dbReference type="InterPro" id="IPR038657">
    <property type="entry name" value="Ribosomal_bL19_sf"/>
</dbReference>
<evidence type="ECO:0000256" key="6">
    <source>
        <dbReference type="SAM" id="MobiDB-lite"/>
    </source>
</evidence>
<dbReference type="InParanoid" id="A0A7M7JQB1"/>
<dbReference type="Pfam" id="PF01245">
    <property type="entry name" value="Ribosomal_L19"/>
    <property type="match status" value="1"/>
</dbReference>
<evidence type="ECO:0000256" key="1">
    <source>
        <dbReference type="ARBA" id="ARBA00005781"/>
    </source>
</evidence>
<reference evidence="7" key="1">
    <citation type="submission" date="2021-01" db="UniProtKB">
        <authorList>
            <consortium name="EnsemblMetazoa"/>
        </authorList>
    </citation>
    <scope>IDENTIFICATION</scope>
</reference>
<dbReference type="SUPFAM" id="SSF50104">
    <property type="entry name" value="Translation proteins SH3-like domain"/>
    <property type="match status" value="1"/>
</dbReference>
<keyword evidence="8" id="KW-1185">Reference proteome</keyword>
<keyword evidence="3" id="KW-0687">Ribonucleoprotein</keyword>
<dbReference type="FunCoup" id="A0A7M7JQB1">
    <property type="interactions" value="753"/>
</dbReference>
<dbReference type="PRINTS" id="PR00061">
    <property type="entry name" value="RIBOSOMALL19"/>
</dbReference>
<keyword evidence="2" id="KW-0689">Ribosomal protein</keyword>
<dbReference type="PANTHER" id="PTHR15680">
    <property type="entry name" value="RIBOSOMAL PROTEIN L19"/>
    <property type="match status" value="1"/>
</dbReference>
<dbReference type="OMA" id="IHEIQVV"/>
<proteinExistence type="inferred from homology"/>
<dbReference type="InterPro" id="IPR008991">
    <property type="entry name" value="Translation_prot_SH3-like_sf"/>
</dbReference>
<dbReference type="PANTHER" id="PTHR15680:SF9">
    <property type="entry name" value="LARGE RIBOSOMAL SUBUNIT PROTEIN BL19M"/>
    <property type="match status" value="1"/>
</dbReference>
<dbReference type="OrthoDB" id="432645at2759"/>
<evidence type="ECO:0000313" key="7">
    <source>
        <dbReference type="EnsemblMetazoa" id="XP_022655300"/>
    </source>
</evidence>
<dbReference type="KEGG" id="vde:111247956"/>
<comment type="similarity">
    <text evidence="1">Belongs to the bacterial ribosomal protein bL19 family.</text>
</comment>
<evidence type="ECO:0000256" key="5">
    <source>
        <dbReference type="ARBA" id="ARBA00035359"/>
    </source>
</evidence>
<dbReference type="GeneID" id="111247956"/>
<dbReference type="GO" id="GO:0003735">
    <property type="term" value="F:structural constituent of ribosome"/>
    <property type="evidence" value="ECO:0007669"/>
    <property type="project" value="InterPro"/>
</dbReference>
<dbReference type="GO" id="GO:0006412">
    <property type="term" value="P:translation"/>
    <property type="evidence" value="ECO:0007669"/>
    <property type="project" value="InterPro"/>
</dbReference>
<dbReference type="GO" id="GO:0005762">
    <property type="term" value="C:mitochondrial large ribosomal subunit"/>
    <property type="evidence" value="ECO:0007669"/>
    <property type="project" value="TreeGrafter"/>
</dbReference>
<evidence type="ECO:0000256" key="3">
    <source>
        <dbReference type="ARBA" id="ARBA00023274"/>
    </source>
</evidence>
<accession>A0A7M7JQB1</accession>
<dbReference type="AlphaFoldDB" id="A0A7M7JQB1"/>
<protein>
    <recommendedName>
        <fullName evidence="4">Large ribosomal subunit protein bL19m</fullName>
    </recommendedName>
    <alternativeName>
        <fullName evidence="5">39S ribosomal protein L19, mitochondrial</fullName>
    </alternativeName>
</protein>
<name>A0A7M7JQB1_VARDE</name>
<dbReference type="RefSeq" id="XP_022655300.1">
    <property type="nucleotide sequence ID" value="XM_022799565.1"/>
</dbReference>
<sequence>MASVLRHALNSGVRALRTSTSARSLAGGARSLPPHLQKLLDYGEMYPDLLPDPNIEHRHSLAESLERKDMLKRRSVLDIPEFYVGTFMSIMVTDKNAPGKKNKFVGICIKREGHGLRHRVTLRNIVENEGVELMYDLYSPIILEIQVLRLQKRLDKNLLYLRDALPEYSMVPWDMEPEQHSEGRPVPIDETKVIMKPLPWTQKWERKELKGIIIPFDIPEKRAKRGVEISKPWEKYDLMKDYRSQISIEDQAVVWNEVEQHRRTVEEQHKRNRRRKLLETQGLSQT</sequence>